<dbReference type="InterPro" id="IPR029058">
    <property type="entry name" value="AB_hydrolase_fold"/>
</dbReference>
<sequence length="326" mass="35259">MSSIPELLKSYCGKCDFTISAEERETARRMAMMCRQVYDDNGELPSGWSISAREIVGLVKTDESIGFRCQLYESNGKCVLAFAGTKCMNGSLENALQLLGQSRAYDKAVEGAKLLVDAVGASHVTFTGHSMGGGLAAAAALFTGAPAIAFNPAWLSSFTREKVCKHPSVSVTNYVIFGEALDVVQRIPQILGTIILAVPLIDMILKNAIKPVGDVKYVYSKLLHVPQRYIDTHLLSTVLEELQKPKSDAFNLSDLPADMFQKNITEGLEQVAAAKIPEILQVLSRATGSQEGGNSAMDMLFNLCSQLKSMTEAQTGRRPGVDDALD</sequence>
<keyword evidence="1" id="KW-0378">Hydrolase</keyword>
<name>G0UJ83_TRYCI</name>
<dbReference type="VEuPathDB" id="TriTrypDB:TcIL3000_1_2010"/>
<dbReference type="EMBL" id="HE575314">
    <property type="protein sequence ID" value="CCC89433.1"/>
    <property type="molecule type" value="Genomic_DNA"/>
</dbReference>
<dbReference type="Pfam" id="PF26363">
    <property type="entry name" value="Phospholipase-like"/>
    <property type="match status" value="1"/>
</dbReference>
<reference evidence="1" key="1">
    <citation type="journal article" date="2012" name="Proc. Natl. Acad. Sci. U.S.A.">
        <title>Antigenic diversity is generated by distinct evolutionary mechanisms in African trypanosome species.</title>
        <authorList>
            <person name="Jackson A.P."/>
            <person name="Berry A."/>
            <person name="Aslett M."/>
            <person name="Allison H.C."/>
            <person name="Burton P."/>
            <person name="Vavrova-Anderson J."/>
            <person name="Brown R."/>
            <person name="Browne H."/>
            <person name="Corton N."/>
            <person name="Hauser H."/>
            <person name="Gamble J."/>
            <person name="Gilderthorp R."/>
            <person name="Marcello L."/>
            <person name="McQuillan J."/>
            <person name="Otto T.D."/>
            <person name="Quail M.A."/>
            <person name="Sanders M.J."/>
            <person name="van Tonder A."/>
            <person name="Ginger M.L."/>
            <person name="Field M.C."/>
            <person name="Barry J.D."/>
            <person name="Hertz-Fowler C."/>
            <person name="Berriman M."/>
        </authorList>
    </citation>
    <scope>NUCLEOTIDE SEQUENCE</scope>
    <source>
        <strain evidence="1">IL3000</strain>
    </source>
</reference>
<dbReference type="Gene3D" id="3.40.50.1820">
    <property type="entry name" value="alpha/beta hydrolase"/>
    <property type="match status" value="1"/>
</dbReference>
<organism evidence="1">
    <name type="scientific">Trypanosoma congolense (strain IL3000)</name>
    <dbReference type="NCBI Taxonomy" id="1068625"/>
    <lineage>
        <taxon>Eukaryota</taxon>
        <taxon>Discoba</taxon>
        <taxon>Euglenozoa</taxon>
        <taxon>Kinetoplastea</taxon>
        <taxon>Metakinetoplastina</taxon>
        <taxon>Trypanosomatida</taxon>
        <taxon>Trypanosomatidae</taxon>
        <taxon>Trypanosoma</taxon>
        <taxon>Nannomonas</taxon>
    </lineage>
</organism>
<proteinExistence type="predicted"/>
<dbReference type="SUPFAM" id="SSF53474">
    <property type="entry name" value="alpha/beta-Hydrolases"/>
    <property type="match status" value="1"/>
</dbReference>
<protein>
    <submittedName>
        <fullName evidence="1">Phospholipase A1</fullName>
        <ecNumber evidence="1">3.1.1.32</ecNumber>
    </submittedName>
</protein>
<gene>
    <name evidence="1" type="ORF">TCIL3000_1_2010</name>
</gene>
<dbReference type="EC" id="3.1.1.32" evidence="1"/>
<dbReference type="GO" id="GO:0008970">
    <property type="term" value="F:phospholipase A1 activity"/>
    <property type="evidence" value="ECO:0007669"/>
    <property type="project" value="UniProtKB-EC"/>
</dbReference>
<evidence type="ECO:0000313" key="1">
    <source>
        <dbReference type="EMBL" id="CCC89433.1"/>
    </source>
</evidence>
<dbReference type="AlphaFoldDB" id="G0UJ83"/>
<accession>G0UJ83</accession>